<evidence type="ECO:0000259" key="3">
    <source>
        <dbReference type="Pfam" id="PF18962"/>
    </source>
</evidence>
<keyword evidence="5" id="KW-1185">Reference proteome</keyword>
<reference evidence="4 5" key="1">
    <citation type="submission" date="2016-02" db="EMBL/GenBank/DDBJ databases">
        <authorList>
            <person name="Wen L."/>
            <person name="He K."/>
            <person name="Yang H."/>
        </authorList>
    </citation>
    <scope>NUCLEOTIDE SEQUENCE [LARGE SCALE GENOMIC DNA]</scope>
    <source>
        <strain evidence="4 5">CZ1127</strain>
    </source>
</reference>
<dbReference type="RefSeq" id="WP_068826455.1">
    <property type="nucleotide sequence ID" value="NZ_CP014224.1"/>
</dbReference>
<dbReference type="Proteomes" id="UP000092967">
    <property type="component" value="Chromosome"/>
</dbReference>
<gene>
    <name evidence="4" type="ORF">AXE80_08900</name>
</gene>
<proteinExistence type="predicted"/>
<dbReference type="OrthoDB" id="1203282at2"/>
<dbReference type="Pfam" id="PF18962">
    <property type="entry name" value="Por_Secre_tail"/>
    <property type="match status" value="1"/>
</dbReference>
<name>A0A1B1Y6M3_9FLAO</name>
<organism evidence="4 5">
    <name type="scientific">Wenyingzhuangia fucanilytica</name>
    <dbReference type="NCBI Taxonomy" id="1790137"/>
    <lineage>
        <taxon>Bacteria</taxon>
        <taxon>Pseudomonadati</taxon>
        <taxon>Bacteroidota</taxon>
        <taxon>Flavobacteriia</taxon>
        <taxon>Flavobacteriales</taxon>
        <taxon>Flavobacteriaceae</taxon>
        <taxon>Wenyingzhuangia</taxon>
    </lineage>
</organism>
<keyword evidence="1 2" id="KW-0732">Signal</keyword>
<feature type="chain" id="PRO_5008532501" description="Secretion system C-terminal sorting domain-containing protein" evidence="2">
    <location>
        <begin position="21"/>
        <end position="452"/>
    </location>
</feature>
<dbReference type="STRING" id="1790137.AXE80_08900"/>
<evidence type="ECO:0000256" key="2">
    <source>
        <dbReference type="SAM" id="SignalP"/>
    </source>
</evidence>
<dbReference type="NCBIfam" id="TIGR04183">
    <property type="entry name" value="Por_Secre_tail"/>
    <property type="match status" value="1"/>
</dbReference>
<sequence>MKHKLLTLIALAFFSIATSAQHNWYDIGTQTYLTAVATGSAPGGTVTLGGVTNPNTSGINTTATTNKFEKAASTTSYIKVSLPNPILAANVTSTIVKVKLYFEEFDDLPNTTLRMYLRDTGNGNTNRQYVTLNFAEADEGVWKEYTFDFSGSAEPYNAEYDEIQLFFNLANSTDTATYYFDGISGNVSMEDPELGQLVSGNSWYYNQATSDFIGTPIATLATFSSSETNPDTSELNTNATVAKLTKSEGAHSGLTFDISSTPITDFSSTKFKLQAYLDVTTATVQSTNNCNIRIGLRNNSAGPATQSVVSQTINIGEKWGEYTFDFNGISQLETTYDVLFIYFVSPDTSLEATGFEFYIDALQGPDLATLSSEDIVLDNSKLQITPNPVSTTFQLTNNESVETIQLYGISGALLKIFKGSDKYDISDLSSGVYFAKITTPFNSTKLVKIIKE</sequence>
<evidence type="ECO:0000256" key="1">
    <source>
        <dbReference type="ARBA" id="ARBA00022729"/>
    </source>
</evidence>
<dbReference type="AlphaFoldDB" id="A0A1B1Y6M3"/>
<feature type="signal peptide" evidence="2">
    <location>
        <begin position="1"/>
        <end position="20"/>
    </location>
</feature>
<accession>A0A1B1Y6M3</accession>
<protein>
    <recommendedName>
        <fullName evidence="3">Secretion system C-terminal sorting domain-containing protein</fullName>
    </recommendedName>
</protein>
<evidence type="ECO:0000313" key="5">
    <source>
        <dbReference type="Proteomes" id="UP000092967"/>
    </source>
</evidence>
<evidence type="ECO:0000313" key="4">
    <source>
        <dbReference type="EMBL" id="ANW96388.1"/>
    </source>
</evidence>
<dbReference type="EMBL" id="CP014224">
    <property type="protein sequence ID" value="ANW96388.1"/>
    <property type="molecule type" value="Genomic_DNA"/>
</dbReference>
<feature type="domain" description="Secretion system C-terminal sorting" evidence="3">
    <location>
        <begin position="386"/>
        <end position="447"/>
    </location>
</feature>
<dbReference type="KEGG" id="wfu:AXE80_08900"/>
<dbReference type="InterPro" id="IPR026444">
    <property type="entry name" value="Secre_tail"/>
</dbReference>